<name>A0A7I4YDL0_HAECO</name>
<dbReference type="WBParaSite" id="HCON_00082690-00001">
    <property type="protein sequence ID" value="HCON_00082690-00001"/>
    <property type="gene ID" value="HCON_00082690"/>
</dbReference>
<dbReference type="OrthoDB" id="8193815at2759"/>
<protein>
    <submittedName>
        <fullName evidence="2">Integrase</fullName>
    </submittedName>
</protein>
<proteinExistence type="predicted"/>
<reference evidence="2" key="1">
    <citation type="submission" date="2020-12" db="UniProtKB">
        <authorList>
            <consortium name="WormBaseParasite"/>
        </authorList>
    </citation>
    <scope>IDENTIFICATION</scope>
    <source>
        <strain evidence="2">MHco3</strain>
    </source>
</reference>
<dbReference type="AlphaFoldDB" id="A0A7I4YDL0"/>
<organism evidence="1 2">
    <name type="scientific">Haemonchus contortus</name>
    <name type="common">Barber pole worm</name>
    <dbReference type="NCBI Taxonomy" id="6289"/>
    <lineage>
        <taxon>Eukaryota</taxon>
        <taxon>Metazoa</taxon>
        <taxon>Ecdysozoa</taxon>
        <taxon>Nematoda</taxon>
        <taxon>Chromadorea</taxon>
        <taxon>Rhabditida</taxon>
        <taxon>Rhabditina</taxon>
        <taxon>Rhabditomorpha</taxon>
        <taxon>Strongyloidea</taxon>
        <taxon>Trichostrongylidae</taxon>
        <taxon>Haemonchus</taxon>
    </lineage>
</organism>
<accession>A0A7I4YDL0</accession>
<keyword evidence="1" id="KW-1185">Reference proteome</keyword>
<dbReference type="Proteomes" id="UP000025227">
    <property type="component" value="Unplaced"/>
</dbReference>
<dbReference type="OMA" id="QEEWRRY"/>
<sequence length="136" mass="16209">MKNVKHVRGKIPEEHLEIDAPDGISLGERIRSSELRRERRSEVLLIKPRNRISGGPDTLCDTLSDDCWTRTVTDWIPRNIKRNPRQPSTRWLDFFTEALNERNVGPRVPEAIHWTTLARDRDEWRRYWRPLEEVDD</sequence>
<evidence type="ECO:0000313" key="1">
    <source>
        <dbReference type="Proteomes" id="UP000025227"/>
    </source>
</evidence>
<evidence type="ECO:0000313" key="2">
    <source>
        <dbReference type="WBParaSite" id="HCON_00082690-00001"/>
    </source>
</evidence>